<proteinExistence type="predicted"/>
<dbReference type="Pfam" id="PF00642">
    <property type="entry name" value="zf-CCCH"/>
    <property type="match status" value="1"/>
</dbReference>
<feature type="region of interest" description="Disordered" evidence="7">
    <location>
        <begin position="669"/>
        <end position="692"/>
    </location>
</feature>
<feature type="compositionally biased region" description="Low complexity" evidence="7">
    <location>
        <begin position="562"/>
        <end position="575"/>
    </location>
</feature>
<feature type="domain" description="C3H1-type" evidence="8">
    <location>
        <begin position="777"/>
        <end position="803"/>
    </location>
</feature>
<feature type="domain" description="C3H1-type" evidence="8">
    <location>
        <begin position="723"/>
        <end position="751"/>
    </location>
</feature>
<dbReference type="Gene3D" id="4.10.1000.10">
    <property type="entry name" value="Zinc finger, CCCH-type"/>
    <property type="match status" value="1"/>
</dbReference>
<feature type="compositionally biased region" description="Low complexity" evidence="7">
    <location>
        <begin position="113"/>
        <end position="140"/>
    </location>
</feature>
<keyword evidence="10" id="KW-1185">Reference proteome</keyword>
<dbReference type="SUPFAM" id="SSF90229">
    <property type="entry name" value="CCCH zinc finger"/>
    <property type="match status" value="1"/>
</dbReference>
<dbReference type="PANTHER" id="PTHR46156">
    <property type="entry name" value="CCCH ZINGC FINGER"/>
    <property type="match status" value="1"/>
</dbReference>
<accession>A0AAV4FBS8</accession>
<keyword evidence="3 6" id="KW-0863">Zinc-finger</keyword>
<dbReference type="SMART" id="SM00356">
    <property type="entry name" value="ZnF_C3H1"/>
    <property type="match status" value="3"/>
</dbReference>
<keyword evidence="2" id="KW-0677">Repeat</keyword>
<name>A0AAV4FBS8_9GAST</name>
<feature type="zinc finger region" description="C3H1-type" evidence="6">
    <location>
        <begin position="777"/>
        <end position="803"/>
    </location>
</feature>
<dbReference type="GO" id="GO:0008270">
    <property type="term" value="F:zinc ion binding"/>
    <property type="evidence" value="ECO:0007669"/>
    <property type="project" value="UniProtKB-KW"/>
</dbReference>
<dbReference type="PROSITE" id="PS50103">
    <property type="entry name" value="ZF_C3H1"/>
    <property type="match status" value="2"/>
</dbReference>
<evidence type="ECO:0000256" key="4">
    <source>
        <dbReference type="ARBA" id="ARBA00022833"/>
    </source>
</evidence>
<dbReference type="EMBL" id="BMAT01007723">
    <property type="protein sequence ID" value="GFR69861.1"/>
    <property type="molecule type" value="Genomic_DNA"/>
</dbReference>
<organism evidence="9 10">
    <name type="scientific">Elysia marginata</name>
    <dbReference type="NCBI Taxonomy" id="1093978"/>
    <lineage>
        <taxon>Eukaryota</taxon>
        <taxon>Metazoa</taxon>
        <taxon>Spiralia</taxon>
        <taxon>Lophotrochozoa</taxon>
        <taxon>Mollusca</taxon>
        <taxon>Gastropoda</taxon>
        <taxon>Heterobranchia</taxon>
        <taxon>Euthyneura</taxon>
        <taxon>Panpulmonata</taxon>
        <taxon>Sacoglossa</taxon>
        <taxon>Placobranchoidea</taxon>
        <taxon>Plakobranchidae</taxon>
        <taxon>Elysia</taxon>
    </lineage>
</organism>
<dbReference type="AlphaFoldDB" id="A0AAV4FBS8"/>
<keyword evidence="4 6" id="KW-0862">Zinc</keyword>
<evidence type="ECO:0000313" key="10">
    <source>
        <dbReference type="Proteomes" id="UP000762676"/>
    </source>
</evidence>
<evidence type="ECO:0000256" key="7">
    <source>
        <dbReference type="SAM" id="MobiDB-lite"/>
    </source>
</evidence>
<dbReference type="FunFam" id="4.10.1000.10:FF:000008">
    <property type="entry name" value="zinc finger CCCH domain-containing protein 3"/>
    <property type="match status" value="1"/>
</dbReference>
<gene>
    <name evidence="9" type="ORF">ElyMa_003769400</name>
</gene>
<evidence type="ECO:0000259" key="8">
    <source>
        <dbReference type="PROSITE" id="PS50103"/>
    </source>
</evidence>
<feature type="compositionally biased region" description="Polar residues" evidence="7">
    <location>
        <begin position="273"/>
        <end position="284"/>
    </location>
</feature>
<dbReference type="Proteomes" id="UP000762676">
    <property type="component" value="Unassembled WGS sequence"/>
</dbReference>
<feature type="region of interest" description="Disordered" evidence="7">
    <location>
        <begin position="262"/>
        <end position="306"/>
    </location>
</feature>
<feature type="region of interest" description="Disordered" evidence="7">
    <location>
        <begin position="96"/>
        <end position="143"/>
    </location>
</feature>
<feature type="compositionally biased region" description="Polar residues" evidence="7">
    <location>
        <begin position="669"/>
        <end position="679"/>
    </location>
</feature>
<keyword evidence="1 6" id="KW-0479">Metal-binding</keyword>
<evidence type="ECO:0000256" key="3">
    <source>
        <dbReference type="ARBA" id="ARBA00022771"/>
    </source>
</evidence>
<sequence>MEFKIRYMKNDIEFKQSQILNKKLLSAQTRNPSLCTNISSVHKNFGVTTELAKKNDNLVSTSGHKNESHICHNQIVSNINISQGPHTMLKTNLSSAATSNLKKSEKNMKPLEVLSSPKSSTSRVSVSSVQSSSDSSNCASGPAQATCNQTDNFAFTENKTHQYTNAPTTSVFQRLGELKSTNSPKPIYVSPTKTQAIWYHSNEQSSFSTLLDKRQALLSTISKRDGTPCVGPSKMQNSESNMLNMESASKYKLVKSSHLTQGAAAATKRVPDTKSSSHYVSSGSREQKNTHHSDYKTFQHRSEIKTPKSKVSRKFVSKYKVARLSPHSVLRVSPQFLHKQASEKFKHVAPDVASDKHNVVSTPNSKNPKREIVMAAKLVSKYRLKRLLPTAGSNISQQMSPHQSKTLAPTSFSAPVLSEGNFSSKDKLGYNNQLNSCISHPTPSQSKTLNTYTSLSLKKSDHVQGKEICDSSGQNITQHRYVLDRRKRRSSEFKRRVINQHKLDRRPLKSSSSEHLTKVTAKLMAKKRNKHRWVTPTASFSSGLIGMKTQQASNSRFKWRKSSSSGSNPSHSRGSQFKWLKQRPHIQPSMLHLHRKDRRDPMWMTKSNLVIIRGRVYNSKWQTAANKPRKHSLIRGGSEKPDMKLITLRGAHFHADSHGKKLCRAGLATTNHPNKSKVSALQRRSRSQGKTVDESSILAASRVVHRSIVVAAAKFKKDNTKWSREKQHCMFFTRFGKCHRGEKCKYVHDPEKIAVCTRFLRGKCDVTRCQFSHNASEHKMPVCLHYLQGLCSRDNCPYLHVRVNPDAPVCKDFHHGYCSLGRKVPL</sequence>
<protein>
    <recommendedName>
        <fullName evidence="5">Zinc finger CCCH domain-containing protein 3</fullName>
    </recommendedName>
</protein>
<evidence type="ECO:0000256" key="2">
    <source>
        <dbReference type="ARBA" id="ARBA00022737"/>
    </source>
</evidence>
<feature type="zinc finger region" description="C3H1-type" evidence="6">
    <location>
        <begin position="723"/>
        <end position="751"/>
    </location>
</feature>
<evidence type="ECO:0000313" key="9">
    <source>
        <dbReference type="EMBL" id="GFR69861.1"/>
    </source>
</evidence>
<feature type="region of interest" description="Disordered" evidence="7">
    <location>
        <begin position="551"/>
        <end position="580"/>
    </location>
</feature>
<comment type="caution">
    <text evidence="9">The sequence shown here is derived from an EMBL/GenBank/DDBJ whole genome shotgun (WGS) entry which is preliminary data.</text>
</comment>
<evidence type="ECO:0000256" key="5">
    <source>
        <dbReference type="ARBA" id="ARBA00071600"/>
    </source>
</evidence>
<evidence type="ECO:0000256" key="6">
    <source>
        <dbReference type="PROSITE-ProRule" id="PRU00723"/>
    </source>
</evidence>
<feature type="compositionally biased region" description="Basic and acidic residues" evidence="7">
    <location>
        <begin position="285"/>
        <end position="306"/>
    </location>
</feature>
<evidence type="ECO:0000256" key="1">
    <source>
        <dbReference type="ARBA" id="ARBA00022723"/>
    </source>
</evidence>
<dbReference type="InterPro" id="IPR000571">
    <property type="entry name" value="Znf_CCCH"/>
</dbReference>
<dbReference type="GO" id="GO:0005634">
    <property type="term" value="C:nucleus"/>
    <property type="evidence" value="ECO:0007669"/>
    <property type="project" value="TreeGrafter"/>
</dbReference>
<dbReference type="PANTHER" id="PTHR46156:SF1">
    <property type="entry name" value="ZINC FINGER CCCH DOMAIN-CONTAINING PROTEIN 3"/>
    <property type="match status" value="1"/>
</dbReference>
<dbReference type="InterPro" id="IPR036855">
    <property type="entry name" value="Znf_CCCH_sf"/>
</dbReference>
<reference evidence="9 10" key="1">
    <citation type="journal article" date="2021" name="Elife">
        <title>Chloroplast acquisition without the gene transfer in kleptoplastic sea slugs, Plakobranchus ocellatus.</title>
        <authorList>
            <person name="Maeda T."/>
            <person name="Takahashi S."/>
            <person name="Yoshida T."/>
            <person name="Shimamura S."/>
            <person name="Takaki Y."/>
            <person name="Nagai Y."/>
            <person name="Toyoda A."/>
            <person name="Suzuki Y."/>
            <person name="Arimoto A."/>
            <person name="Ishii H."/>
            <person name="Satoh N."/>
            <person name="Nishiyama T."/>
            <person name="Hasebe M."/>
            <person name="Maruyama T."/>
            <person name="Minagawa J."/>
            <person name="Obokata J."/>
            <person name="Shigenobu S."/>
        </authorList>
    </citation>
    <scope>NUCLEOTIDE SEQUENCE [LARGE SCALE GENOMIC DNA]</scope>
</reference>